<evidence type="ECO:0000256" key="3">
    <source>
        <dbReference type="ARBA" id="ARBA00022452"/>
    </source>
</evidence>
<dbReference type="SUPFAM" id="SSF56935">
    <property type="entry name" value="Porins"/>
    <property type="match status" value="1"/>
</dbReference>
<dbReference type="Proteomes" id="UP000030554">
    <property type="component" value="Unassembled WGS sequence"/>
</dbReference>
<dbReference type="GO" id="GO:0009279">
    <property type="term" value="C:cell outer membrane"/>
    <property type="evidence" value="ECO:0007669"/>
    <property type="project" value="UniProtKB-SubCell"/>
</dbReference>
<evidence type="ECO:0000313" key="13">
    <source>
        <dbReference type="Proteomes" id="UP000030554"/>
    </source>
</evidence>
<keyword evidence="9" id="KW-0998">Cell outer membrane</keyword>
<evidence type="ECO:0000256" key="9">
    <source>
        <dbReference type="ARBA" id="ARBA00023237"/>
    </source>
</evidence>
<keyword evidence="8" id="KW-0472">Membrane</keyword>
<gene>
    <name evidence="12" type="ORF">IO48_12075</name>
</gene>
<evidence type="ECO:0000256" key="8">
    <source>
        <dbReference type="ARBA" id="ARBA00023136"/>
    </source>
</evidence>
<protein>
    <submittedName>
        <fullName evidence="12">Membrane protein</fullName>
    </submittedName>
</protein>
<dbReference type="GO" id="GO:0046930">
    <property type="term" value="C:pore complex"/>
    <property type="evidence" value="ECO:0007669"/>
    <property type="project" value="UniProtKB-KW"/>
</dbReference>
<feature type="domain" description="Porin" evidence="11">
    <location>
        <begin position="7"/>
        <end position="362"/>
    </location>
</feature>
<dbReference type="InterPro" id="IPR023614">
    <property type="entry name" value="Porin_dom_sf"/>
</dbReference>
<keyword evidence="5 10" id="KW-0732">Signal</keyword>
<dbReference type="RefSeq" id="WP_039164787.1">
    <property type="nucleotide sequence ID" value="NZ_JPJQ01000066.1"/>
</dbReference>
<evidence type="ECO:0000256" key="10">
    <source>
        <dbReference type="SAM" id="SignalP"/>
    </source>
</evidence>
<dbReference type="GO" id="GO:0015288">
    <property type="term" value="F:porin activity"/>
    <property type="evidence" value="ECO:0007669"/>
    <property type="project" value="UniProtKB-KW"/>
</dbReference>
<keyword evidence="2" id="KW-0813">Transport</keyword>
<keyword evidence="7" id="KW-0626">Porin</keyword>
<feature type="signal peptide" evidence="10">
    <location>
        <begin position="1"/>
        <end position="20"/>
    </location>
</feature>
<dbReference type="Gene3D" id="2.40.160.10">
    <property type="entry name" value="Porin"/>
    <property type="match status" value="1"/>
</dbReference>
<dbReference type="EMBL" id="JPJQ01000066">
    <property type="protein sequence ID" value="KGQ59179.1"/>
    <property type="molecule type" value="Genomic_DNA"/>
</dbReference>
<evidence type="ECO:0000313" key="12">
    <source>
        <dbReference type="EMBL" id="KGQ59179.1"/>
    </source>
</evidence>
<sequence>MKKTLVALAVAAVAATSANAAVVYNQDGTKVEVGGQFRVLLTKNSGERADLKNPDSRVEIKATQDLGNGFSALAATQLRFSARDEAGDEKQDFNDIEAYNVYAGFAQDQIGTLTFGKQNTNQDDLGISDYTYDLGDVKMTHNHDKKSAKFRSVEWNGLSVGADYFFGDAEKDSATEQNGKGWGAALFYTAEVANDTTLTVNGGYTKVKKFARDHLVADGKSDVTLADGTTAKVTTYNKENYDYNESAYVVGAELATGPFALAVDWSVKQATNGTDALEFGTDEVGIDAHKIRALEVGAKYNYLENAKVYGEYQYWKATTEGVVGANDNTKVTMNGFILGTDYWFTKQVVTYLEAGTFQYKDQDNNKDRDNKIGVGFRVYF</sequence>
<proteinExistence type="predicted"/>
<keyword evidence="4" id="KW-0812">Transmembrane</keyword>
<keyword evidence="3" id="KW-1134">Transmembrane beta strand</keyword>
<evidence type="ECO:0000256" key="4">
    <source>
        <dbReference type="ARBA" id="ARBA00022692"/>
    </source>
</evidence>
<comment type="subcellular location">
    <subcellularLocation>
        <location evidence="1">Cell outer membrane</location>
        <topology evidence="1">Multi-pass membrane protein</topology>
    </subcellularLocation>
</comment>
<evidence type="ECO:0000256" key="5">
    <source>
        <dbReference type="ARBA" id="ARBA00022729"/>
    </source>
</evidence>
<keyword evidence="6" id="KW-0406">Ion transport</keyword>
<dbReference type="GO" id="GO:0006811">
    <property type="term" value="P:monoatomic ion transport"/>
    <property type="evidence" value="ECO:0007669"/>
    <property type="project" value="UniProtKB-KW"/>
</dbReference>
<evidence type="ECO:0000256" key="7">
    <source>
        <dbReference type="ARBA" id="ARBA00023114"/>
    </source>
</evidence>
<name>A0A0A3ACA4_9PAST</name>
<evidence type="ECO:0000256" key="6">
    <source>
        <dbReference type="ARBA" id="ARBA00023065"/>
    </source>
</evidence>
<dbReference type="PANTHER" id="PTHR34501:SF2">
    <property type="entry name" value="OUTER MEMBRANE PORIN F-RELATED"/>
    <property type="match status" value="1"/>
</dbReference>
<evidence type="ECO:0000259" key="11">
    <source>
        <dbReference type="Pfam" id="PF13609"/>
    </source>
</evidence>
<dbReference type="InterPro" id="IPR033900">
    <property type="entry name" value="Gram_neg_porin_domain"/>
</dbReference>
<dbReference type="CDD" id="cd00342">
    <property type="entry name" value="gram_neg_porins"/>
    <property type="match status" value="1"/>
</dbReference>
<dbReference type="InterPro" id="IPR050298">
    <property type="entry name" value="Gram-neg_bact_OMP"/>
</dbReference>
<feature type="chain" id="PRO_5001997941" evidence="10">
    <location>
        <begin position="21"/>
        <end position="380"/>
    </location>
</feature>
<comment type="caution">
    <text evidence="12">The sequence shown here is derived from an EMBL/GenBank/DDBJ whole genome shotgun (WGS) entry which is preliminary data.</text>
</comment>
<evidence type="ECO:0000256" key="2">
    <source>
        <dbReference type="ARBA" id="ARBA00022448"/>
    </source>
</evidence>
<dbReference type="Pfam" id="PF13609">
    <property type="entry name" value="Porin_4"/>
    <property type="match status" value="1"/>
</dbReference>
<dbReference type="PANTHER" id="PTHR34501">
    <property type="entry name" value="PROTEIN YDDL-RELATED"/>
    <property type="match status" value="1"/>
</dbReference>
<dbReference type="AlphaFoldDB" id="A0A0A3ACA4"/>
<organism evidence="12 13">
    <name type="scientific">Gallibacterium anatis 4895</name>
    <dbReference type="NCBI Taxonomy" id="1396510"/>
    <lineage>
        <taxon>Bacteria</taxon>
        <taxon>Pseudomonadati</taxon>
        <taxon>Pseudomonadota</taxon>
        <taxon>Gammaproteobacteria</taxon>
        <taxon>Pasteurellales</taxon>
        <taxon>Pasteurellaceae</taxon>
        <taxon>Gallibacterium</taxon>
    </lineage>
</organism>
<accession>A0A0A3ACA4</accession>
<reference evidence="12 13" key="1">
    <citation type="submission" date="2014-07" db="EMBL/GenBank/DDBJ databases">
        <title>Chaperone-usher fimbriae in a diverse selection of Gallibacterium genomes.</title>
        <authorList>
            <person name="Kudirkiene E."/>
            <person name="Bager R.J."/>
            <person name="Johnson T.J."/>
            <person name="Bojesen A.M."/>
        </authorList>
    </citation>
    <scope>NUCLEOTIDE SEQUENCE [LARGE SCALE GENOMIC DNA]</scope>
    <source>
        <strain evidence="12 13">4895</strain>
    </source>
</reference>
<evidence type="ECO:0000256" key="1">
    <source>
        <dbReference type="ARBA" id="ARBA00004571"/>
    </source>
</evidence>